<dbReference type="Proteomes" id="UP001652621">
    <property type="component" value="Unplaced"/>
</dbReference>
<keyword evidence="3" id="KW-1185">Reference proteome</keyword>
<dbReference type="eggNOG" id="ENOG502TH42">
    <property type="taxonomic scope" value="Eukaryota"/>
</dbReference>
<protein>
    <submittedName>
        <fullName evidence="4">Uncharacterized protein LOC101891813</fullName>
    </submittedName>
</protein>
<dbReference type="KEGG" id="mde:101891813"/>
<gene>
    <name evidence="2" type="primary">101891813</name>
    <name evidence="4" type="synonym">LOC101891813</name>
</gene>
<evidence type="ECO:0000313" key="3">
    <source>
        <dbReference type="Proteomes" id="UP001652621"/>
    </source>
</evidence>
<feature type="compositionally biased region" description="Polar residues" evidence="1">
    <location>
        <begin position="78"/>
        <end position="87"/>
    </location>
</feature>
<dbReference type="RefSeq" id="XP_005182501.1">
    <property type="nucleotide sequence ID" value="XM_005182444.3"/>
</dbReference>
<dbReference type="GeneID" id="101891813"/>
<evidence type="ECO:0000256" key="1">
    <source>
        <dbReference type="SAM" id="MobiDB-lite"/>
    </source>
</evidence>
<feature type="compositionally biased region" description="Polar residues" evidence="1">
    <location>
        <begin position="37"/>
        <end position="62"/>
    </location>
</feature>
<evidence type="ECO:0000313" key="4">
    <source>
        <dbReference type="RefSeq" id="XP_005182501.1"/>
    </source>
</evidence>
<reference evidence="4" key="2">
    <citation type="submission" date="2025-04" db="UniProtKB">
        <authorList>
            <consortium name="RefSeq"/>
        </authorList>
    </citation>
    <scope>IDENTIFICATION</scope>
    <source>
        <strain evidence="4">Aabys</strain>
    </source>
</reference>
<accession>A0A1I8NIC5</accession>
<feature type="region of interest" description="Disordered" evidence="1">
    <location>
        <begin position="37"/>
        <end position="87"/>
    </location>
</feature>
<sequence length="314" mass="35557">MYLNSAKTGTGQKTNAVKRQKLDAEAIRDTAKIRWNGNTSKPITRSATTTKPTGVSKNSINSKLPGPTITITRKRTTDSTVNKNHTINSKYVAKKNFNTQNIPSKPATNKRGTLNPVVIKSNLPAAINRNMTVAKKPQWNRNNTSSSLGRKVQQKDSKTIQNIITDSGDIAIQTQEEEILNHSLIVGDIKFLNPSKHIVDEIEKGRRDLKNKQLLKTKRKFPEHSERQEEHLTDLQEFLDKSYVTKRKTPRKSCDAFAENQKLMQSMDQLLNREMPKTESIADIRARIKRKEEELLSLFDNVESTARLLINSGN</sequence>
<name>A0A1I8NIC5_MUSDO</name>
<reference evidence="2" key="1">
    <citation type="submission" date="2020-05" db="UniProtKB">
        <authorList>
            <consortium name="EnsemblMetazoa"/>
        </authorList>
    </citation>
    <scope>IDENTIFICATION</scope>
    <source>
        <strain evidence="2">Aabys</strain>
    </source>
</reference>
<proteinExistence type="predicted"/>
<dbReference type="VEuPathDB" id="VectorBase:MDOA015447"/>
<dbReference type="STRING" id="7370.A0A1I8NIC5"/>
<dbReference type="OrthoDB" id="7865343at2759"/>
<dbReference type="VEuPathDB" id="VectorBase:MDOMA2_011732"/>
<evidence type="ECO:0000313" key="2">
    <source>
        <dbReference type="EnsemblMetazoa" id="MDOA015447-PA"/>
    </source>
</evidence>
<dbReference type="EnsemblMetazoa" id="MDOA015447-RA">
    <property type="protein sequence ID" value="MDOA015447-PA"/>
    <property type="gene ID" value="MDOA015447"/>
</dbReference>
<organism evidence="2">
    <name type="scientific">Musca domestica</name>
    <name type="common">House fly</name>
    <dbReference type="NCBI Taxonomy" id="7370"/>
    <lineage>
        <taxon>Eukaryota</taxon>
        <taxon>Metazoa</taxon>
        <taxon>Ecdysozoa</taxon>
        <taxon>Arthropoda</taxon>
        <taxon>Hexapoda</taxon>
        <taxon>Insecta</taxon>
        <taxon>Pterygota</taxon>
        <taxon>Neoptera</taxon>
        <taxon>Endopterygota</taxon>
        <taxon>Diptera</taxon>
        <taxon>Brachycera</taxon>
        <taxon>Muscomorpha</taxon>
        <taxon>Muscoidea</taxon>
        <taxon>Muscidae</taxon>
        <taxon>Musca</taxon>
    </lineage>
</organism>
<dbReference type="AlphaFoldDB" id="A0A1I8NIC5"/>